<dbReference type="AlphaFoldDB" id="A0A7H8N6F5"/>
<dbReference type="Gene3D" id="2.80.10.50">
    <property type="match status" value="1"/>
</dbReference>
<gene>
    <name evidence="2" type="ORF">HUT08_11180</name>
</gene>
<accession>A0A7H8N6F5</accession>
<protein>
    <submittedName>
        <fullName evidence="2">Uncharacterized protein</fullName>
    </submittedName>
</protein>
<evidence type="ECO:0000256" key="1">
    <source>
        <dbReference type="SAM" id="SignalP"/>
    </source>
</evidence>
<evidence type="ECO:0000313" key="2">
    <source>
        <dbReference type="EMBL" id="QKW50015.1"/>
    </source>
</evidence>
<dbReference type="SUPFAM" id="SSF50370">
    <property type="entry name" value="Ricin B-like lectins"/>
    <property type="match status" value="1"/>
</dbReference>
<feature type="signal peptide" evidence="1">
    <location>
        <begin position="1"/>
        <end position="33"/>
    </location>
</feature>
<dbReference type="InterPro" id="IPR035992">
    <property type="entry name" value="Ricin_B-like_lectins"/>
</dbReference>
<dbReference type="Proteomes" id="UP000509303">
    <property type="component" value="Chromosome"/>
</dbReference>
<organism evidence="2 3">
    <name type="scientific">Streptomyces buecherae</name>
    <dbReference type="NCBI Taxonomy" id="2763006"/>
    <lineage>
        <taxon>Bacteria</taxon>
        <taxon>Bacillati</taxon>
        <taxon>Actinomycetota</taxon>
        <taxon>Actinomycetes</taxon>
        <taxon>Kitasatosporales</taxon>
        <taxon>Streptomycetaceae</taxon>
        <taxon>Streptomyces</taxon>
    </lineage>
</organism>
<evidence type="ECO:0000313" key="3">
    <source>
        <dbReference type="Proteomes" id="UP000509303"/>
    </source>
</evidence>
<sequence>MQLNWIKNRSSTFVAALALAGGFGAIQPAPAQAAPSPTYWTFRNDWHEHGDRCLTSGKIDGSSTKVFMSKCNGSNFQKWDWRGTDPTASMPMLQLQNKATGLCMATDNEHARNNSVWTSRCDWRKGMRFHYQAQSGYFYSALTNYSTHLSVEDSGAVYGNVDGGGGSDSWRGSHS</sequence>
<dbReference type="EMBL" id="CP054929">
    <property type="protein sequence ID" value="QKW50015.1"/>
    <property type="molecule type" value="Genomic_DNA"/>
</dbReference>
<feature type="chain" id="PRO_5028899431" evidence="1">
    <location>
        <begin position="34"/>
        <end position="175"/>
    </location>
</feature>
<dbReference type="RefSeq" id="WP_176161750.1">
    <property type="nucleotide sequence ID" value="NZ_CP054929.1"/>
</dbReference>
<reference evidence="2 3" key="1">
    <citation type="submission" date="2020-06" db="EMBL/GenBank/DDBJ databases">
        <title>Genome mining for natural products.</title>
        <authorList>
            <person name="Zhang B."/>
            <person name="Shi J."/>
            <person name="Ge H."/>
        </authorList>
    </citation>
    <scope>NUCLEOTIDE SEQUENCE [LARGE SCALE GENOMIC DNA]</scope>
    <source>
        <strain evidence="2 3">NA00687</strain>
    </source>
</reference>
<keyword evidence="3" id="KW-1185">Reference proteome</keyword>
<dbReference type="PROSITE" id="PS50231">
    <property type="entry name" value="RICIN_B_LECTIN"/>
    <property type="match status" value="1"/>
</dbReference>
<proteinExistence type="predicted"/>
<keyword evidence="1" id="KW-0732">Signal</keyword>
<name>A0A7H8N6F5_9ACTN</name>
<dbReference type="CDD" id="cd23415">
    <property type="entry name" value="beta-trefoil_Ricin_AH"/>
    <property type="match status" value="1"/>
</dbReference>